<dbReference type="RefSeq" id="WP_053854562.1">
    <property type="nucleotide sequence ID" value="NZ_ANBS01000001.1"/>
</dbReference>
<reference evidence="2" key="1">
    <citation type="submission" date="2018-01" db="EMBL/GenBank/DDBJ databases">
        <title>Comparative genomics of Mycobacterium mucogenicum and Mycobacterium neoaurum clade members emphasizing tRNA and non-coding RNA.</title>
        <authorList>
            <person name="Behra P.R.K."/>
            <person name="Pettersson B.M.F."/>
            <person name="Das S."/>
            <person name="Dasgupta S."/>
            <person name="Kirsebom L.A."/>
        </authorList>
    </citation>
    <scope>NUCLEOTIDE SEQUENCE</scope>
    <source>
        <strain evidence="2">DSM 44124</strain>
    </source>
</reference>
<dbReference type="Proteomes" id="UP000309231">
    <property type="component" value="Chromosome"/>
</dbReference>
<organism evidence="2">
    <name type="scientific">Mycolicibacterium mucogenicum DSM 44124</name>
    <dbReference type="NCBI Taxonomy" id="1226753"/>
    <lineage>
        <taxon>Bacteria</taxon>
        <taxon>Bacillati</taxon>
        <taxon>Actinomycetota</taxon>
        <taxon>Actinomycetes</taxon>
        <taxon>Mycobacteriales</taxon>
        <taxon>Mycobacteriaceae</taxon>
        <taxon>Mycolicibacterium</taxon>
    </lineage>
</organism>
<name>A0A8H2J9S5_MYCMU</name>
<reference evidence="1 3" key="2">
    <citation type="journal article" date="2019" name="BMC Evol. Biol.">
        <title>Comparative genomics of Mycobacterium mucogenicum and Mycobacterium neoaurum clade members emphasizing tRNA and non-coding RNA.</title>
        <authorList>
            <person name="Behra P.R.K."/>
            <person name="Pettersson B.M.F."/>
            <person name="Das S."/>
            <person name="Dasgupta S."/>
            <person name="Kirsebom L.A."/>
        </authorList>
    </citation>
    <scope>NUCLEOTIDE SEQUENCE [LARGE SCALE GENOMIC DNA]</scope>
    <source>
        <strain evidence="1 3">DSM 44124</strain>
    </source>
</reference>
<sequence length="114" mass="12085">MTTSARYSVCGEWFVQEANGCTCYGGDAHYGHEPGCGYEPLIKLEDLKAALAPAGYAVIKLPTVAFKGPHDTDAKFFRQVADRLEDGRSSYVGGGNVRAAVSALLRAAAAEAEK</sequence>
<dbReference type="EMBL" id="POTL01000001">
    <property type="protein sequence ID" value="TLH51470.1"/>
    <property type="molecule type" value="Genomic_DNA"/>
</dbReference>
<dbReference type="KEGG" id="mmuc:C1S78_003050"/>
<evidence type="ECO:0000313" key="3">
    <source>
        <dbReference type="Proteomes" id="UP000309231"/>
    </source>
</evidence>
<accession>A0A8H2J9S5</accession>
<reference evidence="1 3" key="3">
    <citation type="journal article" date="2019" name="Sci. Rep.">
        <title>Insight into the biology of Mycobacterium mucogenicum and Mycobacterium neoaurum clade members.</title>
        <authorList>
            <person name="Behra P.R.K."/>
            <person name="Pettersson B.M.F."/>
            <person name="Ramesh M."/>
            <person name="Dasgupta S."/>
            <person name="Kirsebom L.A."/>
        </authorList>
    </citation>
    <scope>NUCLEOTIDE SEQUENCE [LARGE SCALE GENOMIC DNA]</scope>
    <source>
        <strain evidence="1 3">DSM 44124</strain>
    </source>
</reference>
<evidence type="ECO:0000313" key="1">
    <source>
        <dbReference type="EMBL" id="QPG70021.1"/>
    </source>
</evidence>
<dbReference type="AlphaFoldDB" id="A0A8H2J9S5"/>
<protein>
    <submittedName>
        <fullName evidence="2">Uncharacterized protein</fullName>
    </submittedName>
</protein>
<dbReference type="GeneID" id="76723863"/>
<gene>
    <name evidence="1" type="ORF">C1S78_003050</name>
    <name evidence="2" type="ORF">C1S78_03065</name>
</gene>
<keyword evidence="3" id="KW-1185">Reference proteome</keyword>
<dbReference type="EMBL" id="CP062008">
    <property type="protein sequence ID" value="QPG70021.1"/>
    <property type="molecule type" value="Genomic_DNA"/>
</dbReference>
<proteinExistence type="predicted"/>
<evidence type="ECO:0000313" key="2">
    <source>
        <dbReference type="EMBL" id="TLH51470.1"/>
    </source>
</evidence>